<reference evidence="2" key="1">
    <citation type="submission" date="2020-02" db="EMBL/GenBank/DDBJ databases">
        <authorList>
            <person name="Meier V. D."/>
        </authorList>
    </citation>
    <scope>NUCLEOTIDE SEQUENCE</scope>
    <source>
        <strain evidence="2">AVDCRST_MAG84</strain>
    </source>
</reference>
<dbReference type="AlphaFoldDB" id="A0A6J4NTI4"/>
<evidence type="ECO:0000313" key="2">
    <source>
        <dbReference type="EMBL" id="CAA9397114.1"/>
    </source>
</evidence>
<accession>A0A6J4NTI4</accession>
<dbReference type="EMBL" id="CADCTZ010001429">
    <property type="protein sequence ID" value="CAA9397114.1"/>
    <property type="molecule type" value="Genomic_DNA"/>
</dbReference>
<feature type="region of interest" description="Disordered" evidence="1">
    <location>
        <begin position="1"/>
        <end position="28"/>
    </location>
</feature>
<feature type="non-terminal residue" evidence="2">
    <location>
        <position position="1"/>
    </location>
</feature>
<gene>
    <name evidence="2" type="ORF">AVDCRST_MAG84-5924</name>
</gene>
<name>A0A6J4NTI4_9CYAN</name>
<organism evidence="2">
    <name type="scientific">uncultured Microcoleus sp</name>
    <dbReference type="NCBI Taxonomy" id="259945"/>
    <lineage>
        <taxon>Bacteria</taxon>
        <taxon>Bacillati</taxon>
        <taxon>Cyanobacteriota</taxon>
        <taxon>Cyanophyceae</taxon>
        <taxon>Oscillatoriophycideae</taxon>
        <taxon>Oscillatoriales</taxon>
        <taxon>Microcoleaceae</taxon>
        <taxon>Microcoleus</taxon>
        <taxon>environmental samples</taxon>
    </lineage>
</organism>
<evidence type="ECO:0000256" key="1">
    <source>
        <dbReference type="SAM" id="MobiDB-lite"/>
    </source>
</evidence>
<sequence>GRKRFDLLPGGYAGGCAEHESRRGKKKE</sequence>
<protein>
    <submittedName>
        <fullName evidence="2">Uncharacterized protein</fullName>
    </submittedName>
</protein>
<proteinExistence type="predicted"/>